<proteinExistence type="predicted"/>
<comment type="caution">
    <text evidence="1">The sequence shown here is derived from an EMBL/GenBank/DDBJ whole genome shotgun (WGS) entry which is preliminary data.</text>
</comment>
<accession>A0ABP8FLK2</accession>
<evidence type="ECO:0000313" key="1">
    <source>
        <dbReference type="EMBL" id="GAA4306579.1"/>
    </source>
</evidence>
<dbReference type="Proteomes" id="UP001501844">
    <property type="component" value="Unassembled WGS sequence"/>
</dbReference>
<gene>
    <name evidence="1" type="ORF">GCM10023183_21920</name>
</gene>
<keyword evidence="2" id="KW-1185">Reference proteome</keyword>
<evidence type="ECO:0000313" key="2">
    <source>
        <dbReference type="Proteomes" id="UP001501844"/>
    </source>
</evidence>
<dbReference type="EMBL" id="BAABGX010000002">
    <property type="protein sequence ID" value="GAA4306579.1"/>
    <property type="molecule type" value="Genomic_DNA"/>
</dbReference>
<evidence type="ECO:0008006" key="3">
    <source>
        <dbReference type="Google" id="ProtNLM"/>
    </source>
</evidence>
<organism evidence="1 2">
    <name type="scientific">Nibribacter koreensis</name>
    <dbReference type="NCBI Taxonomy" id="1084519"/>
    <lineage>
        <taxon>Bacteria</taxon>
        <taxon>Pseudomonadati</taxon>
        <taxon>Bacteroidota</taxon>
        <taxon>Cytophagia</taxon>
        <taxon>Cytophagales</taxon>
        <taxon>Hymenobacteraceae</taxon>
        <taxon>Nibribacter</taxon>
    </lineage>
</organism>
<protein>
    <recommendedName>
        <fullName evidence="3">DUF4430 domain-containing protein</fullName>
    </recommendedName>
</protein>
<sequence>MEQSFEVTLNGKPLHFDQKYTVKELTGKLDFSFKDAKLDKVTIYLIRGTLPFNIYTINGPDDYKDFQFSEWLKGDKGKAKEGQGFQPAKLGDRVLFEYAWDGGGGAVNLHIK</sequence>
<name>A0ABP8FLK2_9BACT</name>
<reference evidence="2" key="1">
    <citation type="journal article" date="2019" name="Int. J. Syst. Evol. Microbiol.">
        <title>The Global Catalogue of Microorganisms (GCM) 10K type strain sequencing project: providing services to taxonomists for standard genome sequencing and annotation.</title>
        <authorList>
            <consortium name="The Broad Institute Genomics Platform"/>
            <consortium name="The Broad Institute Genome Sequencing Center for Infectious Disease"/>
            <person name="Wu L."/>
            <person name="Ma J."/>
        </authorList>
    </citation>
    <scope>NUCLEOTIDE SEQUENCE [LARGE SCALE GENOMIC DNA]</scope>
    <source>
        <strain evidence="2">JCM 17917</strain>
    </source>
</reference>